<feature type="domain" description="HTH cro/C1-type" evidence="1">
    <location>
        <begin position="31"/>
        <end position="85"/>
    </location>
</feature>
<dbReference type="AlphaFoldDB" id="A0A0F9VWE5"/>
<dbReference type="Pfam" id="PF01909">
    <property type="entry name" value="NTP_transf_2"/>
    <property type="match status" value="1"/>
</dbReference>
<dbReference type="GO" id="GO:0016779">
    <property type="term" value="F:nucleotidyltransferase activity"/>
    <property type="evidence" value="ECO:0007669"/>
    <property type="project" value="InterPro"/>
</dbReference>
<dbReference type="EMBL" id="LAZR01000009">
    <property type="protein sequence ID" value="KKO08425.1"/>
    <property type="molecule type" value="Genomic_DNA"/>
</dbReference>
<accession>A0A0F9VWE5</accession>
<dbReference type="CDD" id="cd00093">
    <property type="entry name" value="HTH_XRE"/>
    <property type="match status" value="1"/>
</dbReference>
<dbReference type="InterPro" id="IPR043519">
    <property type="entry name" value="NT_sf"/>
</dbReference>
<dbReference type="InterPro" id="IPR001387">
    <property type="entry name" value="Cro/C1-type_HTH"/>
</dbReference>
<dbReference type="InterPro" id="IPR052548">
    <property type="entry name" value="Type_VII_TA_antitoxin"/>
</dbReference>
<dbReference type="CDD" id="cd05403">
    <property type="entry name" value="NT_KNTase_like"/>
    <property type="match status" value="1"/>
</dbReference>
<evidence type="ECO:0000313" key="2">
    <source>
        <dbReference type="EMBL" id="KKO08425.1"/>
    </source>
</evidence>
<protein>
    <recommendedName>
        <fullName evidence="1">HTH cro/C1-type domain-containing protein</fullName>
    </recommendedName>
</protein>
<dbReference type="InterPro" id="IPR010982">
    <property type="entry name" value="Lambda_DNA-bd_dom_sf"/>
</dbReference>
<dbReference type="Pfam" id="PF01381">
    <property type="entry name" value="HTH_3"/>
    <property type="match status" value="1"/>
</dbReference>
<organism evidence="2">
    <name type="scientific">marine sediment metagenome</name>
    <dbReference type="NCBI Taxonomy" id="412755"/>
    <lineage>
        <taxon>unclassified sequences</taxon>
        <taxon>metagenomes</taxon>
        <taxon>ecological metagenomes</taxon>
    </lineage>
</organism>
<dbReference type="GO" id="GO:0003677">
    <property type="term" value="F:DNA binding"/>
    <property type="evidence" value="ECO:0007669"/>
    <property type="project" value="InterPro"/>
</dbReference>
<gene>
    <name evidence="2" type="ORF">LCGC14_0043630</name>
</gene>
<dbReference type="Gene3D" id="3.30.460.10">
    <property type="entry name" value="Beta Polymerase, domain 2"/>
    <property type="match status" value="1"/>
</dbReference>
<comment type="caution">
    <text evidence="2">The sequence shown here is derived from an EMBL/GenBank/DDBJ whole genome shotgun (WGS) entry which is preliminary data.</text>
</comment>
<sequence>MKPVPKHITSARRTEIHRRALNGDLQLPGAVRDMRNAIGFTQVKFAKHFGLSPAHLSAIEAGKANPTAETLTKIGRPFGFQLGFVMRDKPQKTKRIDLPSEVKDLVQLCKSEMQAVEVWLFGSRARGDHRPDSDYDLLAVVPDDAPEGIDTPMAAFELRRRSKAHADLLTGRMSEVVNACDVPDTLSYIVAHEGIRIDS</sequence>
<proteinExistence type="predicted"/>
<dbReference type="Gene3D" id="1.10.260.40">
    <property type="entry name" value="lambda repressor-like DNA-binding domains"/>
    <property type="match status" value="1"/>
</dbReference>
<reference evidence="2" key="1">
    <citation type="journal article" date="2015" name="Nature">
        <title>Complex archaea that bridge the gap between prokaryotes and eukaryotes.</title>
        <authorList>
            <person name="Spang A."/>
            <person name="Saw J.H."/>
            <person name="Jorgensen S.L."/>
            <person name="Zaremba-Niedzwiedzka K."/>
            <person name="Martijn J."/>
            <person name="Lind A.E."/>
            <person name="van Eijk R."/>
            <person name="Schleper C."/>
            <person name="Guy L."/>
            <person name="Ettema T.J."/>
        </authorList>
    </citation>
    <scope>NUCLEOTIDE SEQUENCE</scope>
</reference>
<dbReference type="PANTHER" id="PTHR33933">
    <property type="entry name" value="NUCLEOTIDYLTRANSFERASE"/>
    <property type="match status" value="1"/>
</dbReference>
<dbReference type="PROSITE" id="PS50943">
    <property type="entry name" value="HTH_CROC1"/>
    <property type="match status" value="1"/>
</dbReference>
<dbReference type="PANTHER" id="PTHR33933:SF1">
    <property type="entry name" value="PROTEIN ADENYLYLTRANSFERASE MNTA-RELATED"/>
    <property type="match status" value="1"/>
</dbReference>
<evidence type="ECO:0000259" key="1">
    <source>
        <dbReference type="PROSITE" id="PS50943"/>
    </source>
</evidence>
<name>A0A0F9VWE5_9ZZZZ</name>
<dbReference type="SUPFAM" id="SSF81301">
    <property type="entry name" value="Nucleotidyltransferase"/>
    <property type="match status" value="1"/>
</dbReference>
<dbReference type="SMART" id="SM00530">
    <property type="entry name" value="HTH_XRE"/>
    <property type="match status" value="1"/>
</dbReference>
<dbReference type="SUPFAM" id="SSF47413">
    <property type="entry name" value="lambda repressor-like DNA-binding domains"/>
    <property type="match status" value="1"/>
</dbReference>
<dbReference type="InterPro" id="IPR002934">
    <property type="entry name" value="Polymerase_NTP_transf_dom"/>
</dbReference>